<dbReference type="EMBL" id="FUYZ01000016">
    <property type="protein sequence ID" value="SKC10868.1"/>
    <property type="molecule type" value="Genomic_DNA"/>
</dbReference>
<dbReference type="AlphaFoldDB" id="A0A1T5GR86"/>
<gene>
    <name evidence="2" type="ORF">SAMN05660477_03067</name>
</gene>
<organism evidence="2 3">
    <name type="scientific">Soonwooa buanensis</name>
    <dbReference type="NCBI Taxonomy" id="619805"/>
    <lineage>
        <taxon>Bacteria</taxon>
        <taxon>Pseudomonadati</taxon>
        <taxon>Bacteroidota</taxon>
        <taxon>Flavobacteriia</taxon>
        <taxon>Flavobacteriales</taxon>
        <taxon>Weeksellaceae</taxon>
        <taxon>Chryseobacterium group</taxon>
        <taxon>Soonwooa</taxon>
    </lineage>
</organism>
<dbReference type="STRING" id="619805.SAMN05660477_03067"/>
<name>A0A1T5GR86_9FLAO</name>
<accession>A0A1T5GR86</accession>
<feature type="signal peptide" evidence="1">
    <location>
        <begin position="1"/>
        <end position="19"/>
    </location>
</feature>
<evidence type="ECO:0000313" key="3">
    <source>
        <dbReference type="Proteomes" id="UP000191112"/>
    </source>
</evidence>
<sequence>MKKFLIISSTFFISTFAFSQTGVNTWNPQGVFNVDGGKDNPPTGAPSPTQQLNDVTVLANGNMGVGTTSPSQKLEIQTGGTAIAPVTGFKLVDGNQANTLALTSDANGVGTWKPIALPSIKGNFGGSNIASDQETTSTTYKDSGAYITLPKGTWAVNFGATLISAQSGTNKFWMHARVTSDKTNLNGLSQVGFTPNLPGGLTLCAGNIFSNYNMIQGSKVFTVTADSVTLYIFFDNTNNNTQPWTFSPGNWENYLYAIRLNIN</sequence>
<evidence type="ECO:0000256" key="1">
    <source>
        <dbReference type="SAM" id="SignalP"/>
    </source>
</evidence>
<keyword evidence="1" id="KW-0732">Signal</keyword>
<keyword evidence="3" id="KW-1185">Reference proteome</keyword>
<proteinExistence type="predicted"/>
<feature type="chain" id="PRO_5012527172" description="C1q domain-containing protein" evidence="1">
    <location>
        <begin position="20"/>
        <end position="263"/>
    </location>
</feature>
<dbReference type="OrthoDB" id="1252924at2"/>
<evidence type="ECO:0000313" key="2">
    <source>
        <dbReference type="EMBL" id="SKC10868.1"/>
    </source>
</evidence>
<reference evidence="2 3" key="1">
    <citation type="submission" date="2017-02" db="EMBL/GenBank/DDBJ databases">
        <authorList>
            <person name="Peterson S.W."/>
        </authorList>
    </citation>
    <scope>NUCLEOTIDE SEQUENCE [LARGE SCALE GENOMIC DNA]</scope>
    <source>
        <strain evidence="2 3">DSM 22323</strain>
    </source>
</reference>
<dbReference type="Proteomes" id="UP000191112">
    <property type="component" value="Unassembled WGS sequence"/>
</dbReference>
<dbReference type="RefSeq" id="WP_079668278.1">
    <property type="nucleotide sequence ID" value="NZ_FUYZ01000016.1"/>
</dbReference>
<evidence type="ECO:0008006" key="4">
    <source>
        <dbReference type="Google" id="ProtNLM"/>
    </source>
</evidence>
<protein>
    <recommendedName>
        <fullName evidence="4">C1q domain-containing protein</fullName>
    </recommendedName>
</protein>